<accession>A0AAE0BIM3</accession>
<comment type="caution">
    <text evidence="1">The sequence shown here is derived from an EMBL/GenBank/DDBJ whole genome shotgun (WGS) entry which is preliminary data.</text>
</comment>
<evidence type="ECO:0000313" key="2">
    <source>
        <dbReference type="Proteomes" id="UP001190700"/>
    </source>
</evidence>
<sequence>MSLRDLQIEQQQKNPKVHKFCTVLDVVSLTSDGRGRFAAFTLADGSTEVHCLALPNLKPLTFINASQVCFINLKERATRGTPDGSGSARTRTTLVLLATWSDLRGQHTSLRAWECNSAAGASPFSPVPLSVHDAGPRSHGGLGTSLPPRPSHIASLPVPHLLTTSLVGTVNFFSLAPKGERTVWLWSAARGRDGVLHLRPQGVMSGACACHAQLLLPRHLLLGRMGEVSILELKDLTRLWWNLECRAHIFDPRKAPLSRRSLFLAQAQASAVCKGAEHEHPAAVAVQLPGPGATYGAI</sequence>
<organism evidence="1 2">
    <name type="scientific">Cymbomonas tetramitiformis</name>
    <dbReference type="NCBI Taxonomy" id="36881"/>
    <lineage>
        <taxon>Eukaryota</taxon>
        <taxon>Viridiplantae</taxon>
        <taxon>Chlorophyta</taxon>
        <taxon>Pyramimonadophyceae</taxon>
        <taxon>Pyramimonadales</taxon>
        <taxon>Pyramimonadaceae</taxon>
        <taxon>Cymbomonas</taxon>
    </lineage>
</organism>
<reference evidence="1 2" key="1">
    <citation type="journal article" date="2015" name="Genome Biol. Evol.">
        <title>Comparative Genomics of a Bacterivorous Green Alga Reveals Evolutionary Causalities and Consequences of Phago-Mixotrophic Mode of Nutrition.</title>
        <authorList>
            <person name="Burns J.A."/>
            <person name="Paasch A."/>
            <person name="Narechania A."/>
            <person name="Kim E."/>
        </authorList>
    </citation>
    <scope>NUCLEOTIDE SEQUENCE [LARGE SCALE GENOMIC DNA]</scope>
    <source>
        <strain evidence="1 2">PLY_AMNH</strain>
    </source>
</reference>
<feature type="non-terminal residue" evidence="1">
    <location>
        <position position="298"/>
    </location>
</feature>
<gene>
    <name evidence="1" type="ORF">CYMTET_53326</name>
</gene>
<dbReference type="Proteomes" id="UP001190700">
    <property type="component" value="Unassembled WGS sequence"/>
</dbReference>
<evidence type="ECO:0000313" key="1">
    <source>
        <dbReference type="EMBL" id="KAK3236540.1"/>
    </source>
</evidence>
<proteinExistence type="predicted"/>
<name>A0AAE0BIM3_9CHLO</name>
<keyword evidence="2" id="KW-1185">Reference proteome</keyword>
<dbReference type="AlphaFoldDB" id="A0AAE0BIM3"/>
<dbReference type="EMBL" id="LGRX02034989">
    <property type="protein sequence ID" value="KAK3236540.1"/>
    <property type="molecule type" value="Genomic_DNA"/>
</dbReference>
<protein>
    <submittedName>
        <fullName evidence="1">Uncharacterized protein</fullName>
    </submittedName>
</protein>